<dbReference type="SUPFAM" id="SSF52218">
    <property type="entry name" value="Flavoproteins"/>
    <property type="match status" value="1"/>
</dbReference>
<organism evidence="2 3">
    <name type="scientific">Candidatus Mediterraneibacter faecipullorum</name>
    <dbReference type="NCBI Taxonomy" id="2838670"/>
    <lineage>
        <taxon>Bacteria</taxon>
        <taxon>Bacillati</taxon>
        <taxon>Bacillota</taxon>
        <taxon>Clostridia</taxon>
        <taxon>Lachnospirales</taxon>
        <taxon>Lachnospiraceae</taxon>
        <taxon>Mediterraneibacter</taxon>
    </lineage>
</organism>
<dbReference type="PANTHER" id="PTHR38030:SF2">
    <property type="entry name" value="PROTOPORPHYRINOGEN IX DEHYDROGENASE [QUINONE]"/>
    <property type="match status" value="1"/>
</dbReference>
<dbReference type="EMBL" id="DWWO01000142">
    <property type="protein sequence ID" value="HJC35267.1"/>
    <property type="molecule type" value="Genomic_DNA"/>
</dbReference>
<dbReference type="Pfam" id="PF12724">
    <property type="entry name" value="Flavodoxin_5"/>
    <property type="match status" value="1"/>
</dbReference>
<dbReference type="PANTHER" id="PTHR38030">
    <property type="entry name" value="PROTOPORPHYRINOGEN IX DEHYDROGENASE [MENAQUINONE]"/>
    <property type="match status" value="1"/>
</dbReference>
<dbReference type="InterPro" id="IPR029039">
    <property type="entry name" value="Flavoprotein-like_sf"/>
</dbReference>
<sequence>MSKGIIIYQSKYGSTKKYVQWLQEATGFDAIEVKKAKADIMNDYHTVVLCGAVYASGIAGISYLRKNKNALAGKRTAVFCVGASPYDEKALKEVKEHNLKDDLHDIPMFYGRGAWDEEAMTFTDRTMCRMLQKAVGKKDPSTYEPWMKALMCAVGQKCDWTDKKYLEPLIEYIKQGEEK</sequence>
<reference evidence="2" key="1">
    <citation type="journal article" date="2021" name="PeerJ">
        <title>Extensive microbial diversity within the chicken gut microbiome revealed by metagenomics and culture.</title>
        <authorList>
            <person name="Gilroy R."/>
            <person name="Ravi A."/>
            <person name="Getino M."/>
            <person name="Pursley I."/>
            <person name="Horton D.L."/>
            <person name="Alikhan N.F."/>
            <person name="Baker D."/>
            <person name="Gharbi K."/>
            <person name="Hall N."/>
            <person name="Watson M."/>
            <person name="Adriaenssens E.M."/>
            <person name="Foster-Nyarko E."/>
            <person name="Jarju S."/>
            <person name="Secka A."/>
            <person name="Antonio M."/>
            <person name="Oren A."/>
            <person name="Chaudhuri R.R."/>
            <person name="La Ragione R."/>
            <person name="Hildebrand F."/>
            <person name="Pallen M.J."/>
        </authorList>
    </citation>
    <scope>NUCLEOTIDE SEQUENCE</scope>
    <source>
        <strain evidence="2">ChiW19-954</strain>
    </source>
</reference>
<accession>A0A9D2NN11</accession>
<dbReference type="AlphaFoldDB" id="A0A9D2NN11"/>
<protein>
    <submittedName>
        <fullName evidence="2">Flavodoxin domain-containing protein</fullName>
    </submittedName>
</protein>
<comment type="caution">
    <text evidence="2">The sequence shown here is derived from an EMBL/GenBank/DDBJ whole genome shotgun (WGS) entry which is preliminary data.</text>
</comment>
<evidence type="ECO:0000313" key="2">
    <source>
        <dbReference type="EMBL" id="HJC35267.1"/>
    </source>
</evidence>
<dbReference type="Proteomes" id="UP000823890">
    <property type="component" value="Unassembled WGS sequence"/>
</dbReference>
<dbReference type="Gene3D" id="3.40.50.360">
    <property type="match status" value="1"/>
</dbReference>
<dbReference type="InterPro" id="IPR026816">
    <property type="entry name" value="Flavodoxin_dom"/>
</dbReference>
<name>A0A9D2NN11_9FIRM</name>
<proteinExistence type="predicted"/>
<dbReference type="GO" id="GO:0070819">
    <property type="term" value="F:menaquinone-dependent protoporphyrinogen oxidase activity"/>
    <property type="evidence" value="ECO:0007669"/>
    <property type="project" value="TreeGrafter"/>
</dbReference>
<reference evidence="2" key="2">
    <citation type="submission" date="2021-04" db="EMBL/GenBank/DDBJ databases">
        <authorList>
            <person name="Gilroy R."/>
        </authorList>
    </citation>
    <scope>NUCLEOTIDE SEQUENCE</scope>
    <source>
        <strain evidence="2">ChiW19-954</strain>
    </source>
</reference>
<dbReference type="GO" id="GO:0006783">
    <property type="term" value="P:heme biosynthetic process"/>
    <property type="evidence" value="ECO:0007669"/>
    <property type="project" value="TreeGrafter"/>
</dbReference>
<feature type="domain" description="Flavodoxin" evidence="1">
    <location>
        <begin position="5"/>
        <end position="138"/>
    </location>
</feature>
<evidence type="ECO:0000259" key="1">
    <source>
        <dbReference type="Pfam" id="PF12724"/>
    </source>
</evidence>
<gene>
    <name evidence="2" type="ORF">H9758_11880</name>
</gene>
<dbReference type="InterPro" id="IPR052200">
    <property type="entry name" value="Protoporphyrinogen_IX_DH"/>
</dbReference>
<evidence type="ECO:0000313" key="3">
    <source>
        <dbReference type="Proteomes" id="UP000823890"/>
    </source>
</evidence>
<dbReference type="GO" id="GO:0010181">
    <property type="term" value="F:FMN binding"/>
    <property type="evidence" value="ECO:0007669"/>
    <property type="project" value="TreeGrafter"/>
</dbReference>